<feature type="compositionally biased region" description="Polar residues" evidence="8">
    <location>
        <begin position="364"/>
        <end position="374"/>
    </location>
</feature>
<protein>
    <recommendedName>
        <fullName evidence="9">C2H2-type domain-containing protein</fullName>
    </recommendedName>
</protein>
<comment type="caution">
    <text evidence="10">The sequence shown here is derived from an EMBL/GenBank/DDBJ whole genome shotgun (WGS) entry which is preliminary data.</text>
</comment>
<feature type="region of interest" description="Disordered" evidence="8">
    <location>
        <begin position="353"/>
        <end position="378"/>
    </location>
</feature>
<dbReference type="PROSITE" id="PS00028">
    <property type="entry name" value="ZINC_FINGER_C2H2_1"/>
    <property type="match status" value="2"/>
</dbReference>
<evidence type="ECO:0000256" key="1">
    <source>
        <dbReference type="ARBA" id="ARBA00004123"/>
    </source>
</evidence>
<feature type="domain" description="C2H2-type" evidence="9">
    <location>
        <begin position="546"/>
        <end position="573"/>
    </location>
</feature>
<gene>
    <name evidence="10" type="ORF">J437_LFUL003908</name>
</gene>
<dbReference type="FunFam" id="3.30.160.60:FF:002326">
    <property type="entry name" value="B-cell CLL/lymphoma 6 member B protein"/>
    <property type="match status" value="1"/>
</dbReference>
<accession>A0A8K0K650</accession>
<dbReference type="SMART" id="SM00355">
    <property type="entry name" value="ZnF_C2H2"/>
    <property type="match status" value="3"/>
</dbReference>
<dbReference type="AlphaFoldDB" id="A0A8K0K650"/>
<evidence type="ECO:0000256" key="4">
    <source>
        <dbReference type="ARBA" id="ARBA00022771"/>
    </source>
</evidence>
<evidence type="ECO:0000256" key="3">
    <source>
        <dbReference type="ARBA" id="ARBA00022737"/>
    </source>
</evidence>
<dbReference type="EMBL" id="KZ308371">
    <property type="protein sequence ID" value="KAG8228431.1"/>
    <property type="molecule type" value="Genomic_DNA"/>
</dbReference>
<evidence type="ECO:0000256" key="6">
    <source>
        <dbReference type="ARBA" id="ARBA00023242"/>
    </source>
</evidence>
<dbReference type="GO" id="GO:0000981">
    <property type="term" value="F:DNA-binding transcription factor activity, RNA polymerase II-specific"/>
    <property type="evidence" value="ECO:0007669"/>
    <property type="project" value="TreeGrafter"/>
</dbReference>
<dbReference type="PROSITE" id="PS50157">
    <property type="entry name" value="ZINC_FINGER_C2H2_2"/>
    <property type="match status" value="3"/>
</dbReference>
<dbReference type="Pfam" id="PF00096">
    <property type="entry name" value="zf-C2H2"/>
    <property type="match status" value="1"/>
</dbReference>
<evidence type="ECO:0000313" key="10">
    <source>
        <dbReference type="EMBL" id="KAG8228431.1"/>
    </source>
</evidence>
<keyword evidence="11" id="KW-1185">Reference proteome</keyword>
<feature type="region of interest" description="Disordered" evidence="8">
    <location>
        <begin position="439"/>
        <end position="464"/>
    </location>
</feature>
<feature type="domain" description="C2H2-type" evidence="9">
    <location>
        <begin position="574"/>
        <end position="601"/>
    </location>
</feature>
<dbReference type="InterPro" id="IPR036236">
    <property type="entry name" value="Znf_C2H2_sf"/>
</dbReference>
<evidence type="ECO:0000259" key="9">
    <source>
        <dbReference type="PROSITE" id="PS50157"/>
    </source>
</evidence>
<dbReference type="PANTHER" id="PTHR24394">
    <property type="entry name" value="ZINC FINGER PROTEIN"/>
    <property type="match status" value="1"/>
</dbReference>
<comment type="subcellular location">
    <subcellularLocation>
        <location evidence="1">Nucleus</location>
    </subcellularLocation>
</comment>
<evidence type="ECO:0000256" key="5">
    <source>
        <dbReference type="ARBA" id="ARBA00022833"/>
    </source>
</evidence>
<dbReference type="Gene3D" id="3.30.160.60">
    <property type="entry name" value="Classic Zinc Finger"/>
    <property type="match status" value="3"/>
</dbReference>
<feature type="domain" description="C2H2-type" evidence="9">
    <location>
        <begin position="516"/>
        <end position="545"/>
    </location>
</feature>
<organism evidence="10 11">
    <name type="scientific">Ladona fulva</name>
    <name type="common">Scarce chaser dragonfly</name>
    <name type="synonym">Libellula fulva</name>
    <dbReference type="NCBI Taxonomy" id="123851"/>
    <lineage>
        <taxon>Eukaryota</taxon>
        <taxon>Metazoa</taxon>
        <taxon>Ecdysozoa</taxon>
        <taxon>Arthropoda</taxon>
        <taxon>Hexapoda</taxon>
        <taxon>Insecta</taxon>
        <taxon>Pterygota</taxon>
        <taxon>Palaeoptera</taxon>
        <taxon>Odonata</taxon>
        <taxon>Epiprocta</taxon>
        <taxon>Anisoptera</taxon>
        <taxon>Libelluloidea</taxon>
        <taxon>Libellulidae</taxon>
        <taxon>Ladona</taxon>
    </lineage>
</organism>
<proteinExistence type="predicted"/>
<evidence type="ECO:0000256" key="2">
    <source>
        <dbReference type="ARBA" id="ARBA00022723"/>
    </source>
</evidence>
<evidence type="ECO:0000256" key="8">
    <source>
        <dbReference type="SAM" id="MobiDB-lite"/>
    </source>
</evidence>
<name>A0A8K0K650_LADFU</name>
<keyword evidence="4 7" id="KW-0863">Zinc-finger</keyword>
<dbReference type="PANTHER" id="PTHR24394:SF44">
    <property type="entry name" value="ZINC FINGER PROTEIN 271-LIKE"/>
    <property type="match status" value="1"/>
</dbReference>
<feature type="region of interest" description="Disordered" evidence="8">
    <location>
        <begin position="698"/>
        <end position="732"/>
    </location>
</feature>
<evidence type="ECO:0000256" key="7">
    <source>
        <dbReference type="PROSITE-ProRule" id="PRU00042"/>
    </source>
</evidence>
<reference evidence="10" key="1">
    <citation type="submission" date="2013-04" db="EMBL/GenBank/DDBJ databases">
        <authorList>
            <person name="Qu J."/>
            <person name="Murali S.C."/>
            <person name="Bandaranaike D."/>
            <person name="Bellair M."/>
            <person name="Blankenburg K."/>
            <person name="Chao H."/>
            <person name="Dinh H."/>
            <person name="Doddapaneni H."/>
            <person name="Downs B."/>
            <person name="Dugan-Rocha S."/>
            <person name="Elkadiri S."/>
            <person name="Gnanaolivu R.D."/>
            <person name="Hernandez B."/>
            <person name="Javaid M."/>
            <person name="Jayaseelan J.C."/>
            <person name="Lee S."/>
            <person name="Li M."/>
            <person name="Ming W."/>
            <person name="Munidasa M."/>
            <person name="Muniz J."/>
            <person name="Nguyen L."/>
            <person name="Ongeri F."/>
            <person name="Osuji N."/>
            <person name="Pu L.-L."/>
            <person name="Puazo M."/>
            <person name="Qu C."/>
            <person name="Quiroz J."/>
            <person name="Raj R."/>
            <person name="Weissenberger G."/>
            <person name="Xin Y."/>
            <person name="Zou X."/>
            <person name="Han Y."/>
            <person name="Richards S."/>
            <person name="Worley K."/>
            <person name="Muzny D."/>
            <person name="Gibbs R."/>
        </authorList>
    </citation>
    <scope>NUCLEOTIDE SEQUENCE</scope>
    <source>
        <strain evidence="10">Sampled in the wild</strain>
    </source>
</reference>
<keyword evidence="3" id="KW-0677">Repeat</keyword>
<dbReference type="InterPro" id="IPR013087">
    <property type="entry name" value="Znf_C2H2_type"/>
</dbReference>
<dbReference type="OrthoDB" id="3533395at2759"/>
<keyword evidence="6" id="KW-0539">Nucleus</keyword>
<dbReference type="FunFam" id="3.30.160.60:FF:002529">
    <property type="entry name" value="B-cell CLL/lymphoma 6 member B protein"/>
    <property type="match status" value="1"/>
</dbReference>
<reference evidence="10" key="2">
    <citation type="submission" date="2017-10" db="EMBL/GenBank/DDBJ databases">
        <title>Ladona fulva Genome sequencing and assembly.</title>
        <authorList>
            <person name="Murali S."/>
            <person name="Richards S."/>
            <person name="Bandaranaike D."/>
            <person name="Bellair M."/>
            <person name="Blankenburg K."/>
            <person name="Chao H."/>
            <person name="Dinh H."/>
            <person name="Doddapaneni H."/>
            <person name="Dugan-Rocha S."/>
            <person name="Elkadiri S."/>
            <person name="Gnanaolivu R."/>
            <person name="Hernandez B."/>
            <person name="Skinner E."/>
            <person name="Javaid M."/>
            <person name="Lee S."/>
            <person name="Li M."/>
            <person name="Ming W."/>
            <person name="Munidasa M."/>
            <person name="Muniz J."/>
            <person name="Nguyen L."/>
            <person name="Hughes D."/>
            <person name="Osuji N."/>
            <person name="Pu L.-L."/>
            <person name="Puazo M."/>
            <person name="Qu C."/>
            <person name="Quiroz J."/>
            <person name="Raj R."/>
            <person name="Weissenberger G."/>
            <person name="Xin Y."/>
            <person name="Zou X."/>
            <person name="Han Y."/>
            <person name="Worley K."/>
            <person name="Muzny D."/>
            <person name="Gibbs R."/>
        </authorList>
    </citation>
    <scope>NUCLEOTIDE SEQUENCE</scope>
    <source>
        <strain evidence="10">Sampled in the wild</strain>
    </source>
</reference>
<evidence type="ECO:0000313" key="11">
    <source>
        <dbReference type="Proteomes" id="UP000792457"/>
    </source>
</evidence>
<keyword evidence="5" id="KW-0862">Zinc</keyword>
<feature type="compositionally biased region" description="Basic and acidic residues" evidence="8">
    <location>
        <begin position="704"/>
        <end position="726"/>
    </location>
</feature>
<dbReference type="SUPFAM" id="SSF57667">
    <property type="entry name" value="beta-beta-alpha zinc fingers"/>
    <property type="match status" value="2"/>
</dbReference>
<dbReference type="Proteomes" id="UP000792457">
    <property type="component" value="Unassembled WGS sequence"/>
</dbReference>
<keyword evidence="2" id="KW-0479">Metal-binding</keyword>
<dbReference type="GO" id="GO:0005634">
    <property type="term" value="C:nucleus"/>
    <property type="evidence" value="ECO:0007669"/>
    <property type="project" value="UniProtKB-SubCell"/>
</dbReference>
<dbReference type="GO" id="GO:0008270">
    <property type="term" value="F:zinc ion binding"/>
    <property type="evidence" value="ECO:0007669"/>
    <property type="project" value="UniProtKB-KW"/>
</dbReference>
<sequence>MKTTRRILHPPEESCEGVVKEVVTDKAPAMIRKDISFAVKVLGDEKETELCSPKKKSRMMEEPLESHNRLHMLAAVASQHLHSDPTMKGYGNCISPQKTEIPPVTIKFITSKSGILNNKRKRTPCRKAGDGEMLNLEQIRELSAHHLLKCFSDFDGNELKRTFTYSCVLDPTRCQRKFSSFGSELKARQQMKIHLLEHVNELTEEAVRGMHFKAETVQSRQKRQLDAANSLSRKKKTTLRSVSYNGKEEIKQRTAPNCSKVLVLDDSFSKDSKCGSNSLPITAGNINELTIKKELPHESFLTIVKEEPATSLVQNHFENELQQDQSMKEPVETGVKPGNPVALIDHNYVLHSSNANGTHDVKEQASNTQKSQDWSADRSETMLKNAIKTSSEEKLKSTSAELNKFMVSETLHDMIMVCVVEEEKLQLKQLPCVGSEMDVKTGQGKEVQQKKSPDSESEEESREIKTIHNNIERDEYRLKKKPKGKAKFIGQSKAEKEMAIQMIEAIKSRVTTLESLECQICNPPRSFTAPTTLISHYRSHAGIKPYECRLCRSVFTRQHSLNYHMLIHSNQTRFTCSDCGRKFRHPSHFKEHRRRHTGESPYEFKTRNTYKRHMRTHHGKMLTPSGELLVLSDDEFKQVRALPRISAKPAARIISKGKNSDSVHSKTAQINCEEDEMDFASDSSEANSDSNHLIEIPQAQEGKGAFKESNKENNAKIDPKDSRQSESKAGNQKAYFKDIVKEAMRQSDIPFSSDFRSCDNETIISDPLDFSVTEVVGSSENYYDDAAGKNSEDDSSEVVASDGLDSVQKDAKVPSIKVESQEKVSNVPLGCVYLKPDECVTFGNHSVGVVCSTPFSNNVVEEIKKEPLESPPRSKSAMLLFKPLIVNQGATIRNVIPSKTSINTSANILPQPMSILACQPVNTAPSEAGMKDGQAGRKLFIKAGGTLINSLKPPSFMLMNKDSTPQLTFCPLNNHNLSVKNGVFTGEATQL</sequence>